<dbReference type="EMBL" id="WMEO01000007">
    <property type="protein sequence ID" value="MYL16212.1"/>
    <property type="molecule type" value="Genomic_DNA"/>
</dbReference>
<keyword evidence="4" id="KW-0720">Serine protease</keyword>
<comment type="caution">
    <text evidence="7">The sequence shown here is derived from an EMBL/GenBank/DDBJ whole genome shotgun (WGS) entry which is preliminary data.</text>
</comment>
<evidence type="ECO:0000256" key="2">
    <source>
        <dbReference type="ARBA" id="ARBA00022670"/>
    </source>
</evidence>
<evidence type="ECO:0000313" key="8">
    <source>
        <dbReference type="Proteomes" id="UP000460194"/>
    </source>
</evidence>
<evidence type="ECO:0000259" key="6">
    <source>
        <dbReference type="Pfam" id="PF00082"/>
    </source>
</evidence>
<organism evidence="7 8">
    <name type="scientific">Halorubrum distributum</name>
    <dbReference type="NCBI Taxonomy" id="29283"/>
    <lineage>
        <taxon>Archaea</taxon>
        <taxon>Methanobacteriati</taxon>
        <taxon>Methanobacteriota</taxon>
        <taxon>Stenosarchaea group</taxon>
        <taxon>Halobacteria</taxon>
        <taxon>Halobacteriales</taxon>
        <taxon>Haloferacaceae</taxon>
        <taxon>Halorubrum</taxon>
        <taxon>Halorubrum distributum group</taxon>
    </lineage>
</organism>
<name>A0A6B1I645_9EURY</name>
<evidence type="ECO:0000313" key="7">
    <source>
        <dbReference type="EMBL" id="MYL16212.1"/>
    </source>
</evidence>
<keyword evidence="3" id="KW-0378">Hydrolase</keyword>
<protein>
    <submittedName>
        <fullName evidence="7">S8 family serine peptidase</fullName>
    </submittedName>
</protein>
<dbReference type="AlphaFoldDB" id="A0A6B1I645"/>
<dbReference type="InterPro" id="IPR050131">
    <property type="entry name" value="Peptidase_S8_subtilisin-like"/>
</dbReference>
<dbReference type="Pfam" id="PF00082">
    <property type="entry name" value="Peptidase_S8"/>
    <property type="match status" value="1"/>
</dbReference>
<proteinExistence type="inferred from homology"/>
<accession>A0A6B1I645</accession>
<dbReference type="PROSITE" id="PS51892">
    <property type="entry name" value="SUBTILASE"/>
    <property type="match status" value="1"/>
</dbReference>
<evidence type="ECO:0000256" key="5">
    <source>
        <dbReference type="PROSITE-ProRule" id="PRU01240"/>
    </source>
</evidence>
<sequence length="358" mass="38054">MEDLKKATLEVNANVCNNGTTEQFGEQSVVAIVDSSYKVGGDFSSFNQVDREQRIIDTDEDNTTGHGTVVTKILSTIATNPKFQFYQIIDEYGEYDDGDLLTAIVRATDYGGDVINLSVGSPHVSDDDKLCDHSGAQCSLDKAVKYAVDSGTIVVSAVGNAPTYDTICCPALSESSIAVGGCLVKCSASLKKDQTPIGVQSGPGKPPKAMWLSSKSEEGISDVLCSGMGCYPGGSCEENQHIVKWDGNPRFVGDTPDTIAPVNYPQKMENGVGVMRAGTSFATPVISGGLANVVEVLQQNGVSVNPDEIRKYIRLTGEEIEDSPATLFDAIGLATELLREHDLPPVRVESNSGSNSLR</sequence>
<dbReference type="InterPro" id="IPR000209">
    <property type="entry name" value="Peptidase_S8/S53_dom"/>
</dbReference>
<dbReference type="PANTHER" id="PTHR43806:SF11">
    <property type="entry name" value="CEREVISIN-RELATED"/>
    <property type="match status" value="1"/>
</dbReference>
<evidence type="ECO:0000256" key="3">
    <source>
        <dbReference type="ARBA" id="ARBA00022801"/>
    </source>
</evidence>
<dbReference type="Proteomes" id="UP000460194">
    <property type="component" value="Unassembled WGS sequence"/>
</dbReference>
<feature type="domain" description="Peptidase S8/S53" evidence="6">
    <location>
        <begin position="60"/>
        <end position="316"/>
    </location>
</feature>
<dbReference type="InterPro" id="IPR036852">
    <property type="entry name" value="Peptidase_S8/S53_dom_sf"/>
</dbReference>
<dbReference type="PROSITE" id="PS00138">
    <property type="entry name" value="SUBTILASE_SER"/>
    <property type="match status" value="1"/>
</dbReference>
<dbReference type="InterPro" id="IPR023828">
    <property type="entry name" value="Peptidase_S8_Ser-AS"/>
</dbReference>
<dbReference type="GO" id="GO:0004252">
    <property type="term" value="F:serine-type endopeptidase activity"/>
    <property type="evidence" value="ECO:0007669"/>
    <property type="project" value="InterPro"/>
</dbReference>
<dbReference type="SUPFAM" id="SSF52743">
    <property type="entry name" value="Subtilisin-like"/>
    <property type="match status" value="1"/>
</dbReference>
<dbReference type="Gene3D" id="3.40.50.200">
    <property type="entry name" value="Peptidase S8/S53 domain"/>
    <property type="match status" value="1"/>
</dbReference>
<keyword evidence="2" id="KW-0645">Protease</keyword>
<evidence type="ECO:0000256" key="1">
    <source>
        <dbReference type="ARBA" id="ARBA00011073"/>
    </source>
</evidence>
<comment type="similarity">
    <text evidence="1 5">Belongs to the peptidase S8 family.</text>
</comment>
<gene>
    <name evidence="7" type="ORF">GLW36_06060</name>
</gene>
<reference evidence="7 8" key="1">
    <citation type="submission" date="2019-11" db="EMBL/GenBank/DDBJ databases">
        <title>Genome sequences of 17 halophilic strains isolated from different environments.</title>
        <authorList>
            <person name="Furrow R.E."/>
        </authorList>
    </citation>
    <scope>NUCLEOTIDE SEQUENCE [LARGE SCALE GENOMIC DNA]</scope>
    <source>
        <strain evidence="7 8">22517_05_Cabo</strain>
    </source>
</reference>
<evidence type="ECO:0000256" key="4">
    <source>
        <dbReference type="ARBA" id="ARBA00022825"/>
    </source>
</evidence>
<dbReference type="GO" id="GO:0006508">
    <property type="term" value="P:proteolysis"/>
    <property type="evidence" value="ECO:0007669"/>
    <property type="project" value="UniProtKB-KW"/>
</dbReference>
<comment type="caution">
    <text evidence="5">Lacks conserved residue(s) required for the propagation of feature annotation.</text>
</comment>
<dbReference type="PANTHER" id="PTHR43806">
    <property type="entry name" value="PEPTIDASE S8"/>
    <property type="match status" value="1"/>
</dbReference>